<reference evidence="1" key="1">
    <citation type="submission" date="2016-01" db="EMBL/GenBank/DDBJ databases">
        <title>Reference transcriptome for the parasite Schistocephalus solidus: insights into the molecular evolution of parasitism.</title>
        <authorList>
            <person name="Hebert F.O."/>
            <person name="Grambauer S."/>
            <person name="Barber I."/>
            <person name="Landry C.R."/>
            <person name="Aubin-Horth N."/>
        </authorList>
    </citation>
    <scope>NUCLEOTIDE SEQUENCE</scope>
</reference>
<evidence type="ECO:0000313" key="1">
    <source>
        <dbReference type="EMBL" id="JAP40371.1"/>
    </source>
</evidence>
<accession>A0A0X3NK48</accession>
<gene>
    <name evidence="1" type="ORF">TR165179</name>
</gene>
<sequence length="249" mass="28719">SHRQDCAQSTSDCHQDNPSVRISRMHGARLRSRRLEVLFTTSPLHTWMLASTGDGNTPKRLPTMITRDHSVGLTLQTEQQQQQQPLSNKPDHTVLSHTCLHSQINNQNLTLMANNGLSPYINPHTHPHRMRQKIIEQHTSPNFSSTAILNPHCPCIYAQIGNLKSNHQYLVPLTVNKYRNLWKKADCPPSLIPFHIRRWFKPQNEGPLRRIADDLHNHTPFTACCQSYYHCPMHRLPTSQHHKRQPSVM</sequence>
<protein>
    <submittedName>
        <fullName evidence="1">Uncharacterized protein</fullName>
    </submittedName>
</protein>
<organism evidence="1">
    <name type="scientific">Schistocephalus solidus</name>
    <name type="common">Tapeworm</name>
    <dbReference type="NCBI Taxonomy" id="70667"/>
    <lineage>
        <taxon>Eukaryota</taxon>
        <taxon>Metazoa</taxon>
        <taxon>Spiralia</taxon>
        <taxon>Lophotrochozoa</taxon>
        <taxon>Platyhelminthes</taxon>
        <taxon>Cestoda</taxon>
        <taxon>Eucestoda</taxon>
        <taxon>Diphyllobothriidea</taxon>
        <taxon>Diphyllobothriidae</taxon>
        <taxon>Schistocephalus</taxon>
    </lineage>
</organism>
<feature type="non-terminal residue" evidence="1">
    <location>
        <position position="1"/>
    </location>
</feature>
<dbReference type="AlphaFoldDB" id="A0A0X3NK48"/>
<dbReference type="EMBL" id="GEEE01022854">
    <property type="protein sequence ID" value="JAP40371.1"/>
    <property type="molecule type" value="Transcribed_RNA"/>
</dbReference>
<name>A0A0X3NK48_SCHSO</name>
<proteinExistence type="predicted"/>